<dbReference type="Gene3D" id="2.60.40.1120">
    <property type="entry name" value="Carboxypeptidase-like, regulatory domain"/>
    <property type="match status" value="1"/>
</dbReference>
<evidence type="ECO:0000259" key="2">
    <source>
        <dbReference type="PROSITE" id="PS51688"/>
    </source>
</evidence>
<dbReference type="Pfam" id="PF08400">
    <property type="entry name" value="phage_tail_N"/>
    <property type="match status" value="1"/>
</dbReference>
<evidence type="ECO:0000313" key="3">
    <source>
        <dbReference type="EMBL" id="OWW51808.1"/>
    </source>
</evidence>
<feature type="compositionally biased region" description="Low complexity" evidence="1">
    <location>
        <begin position="274"/>
        <end position="302"/>
    </location>
</feature>
<dbReference type="EMBL" id="NHTF01000070">
    <property type="protein sequence ID" value="OWW51808.1"/>
    <property type="molecule type" value="Genomic_DNA"/>
</dbReference>
<dbReference type="GO" id="GO:1990841">
    <property type="term" value="F:promoter-specific chromatin binding"/>
    <property type="evidence" value="ECO:0007669"/>
    <property type="project" value="TreeGrafter"/>
</dbReference>
<dbReference type="CDD" id="cd19958">
    <property type="entry name" value="pyocin_knob"/>
    <property type="match status" value="1"/>
</dbReference>
<dbReference type="InterPro" id="IPR030392">
    <property type="entry name" value="S74_ICA"/>
</dbReference>
<name>A0AAX0PHR7_ECOLX</name>
<feature type="region of interest" description="Disordered" evidence="1">
    <location>
        <begin position="274"/>
        <end position="325"/>
    </location>
</feature>
<comment type="caution">
    <text evidence="3">The sequence shown here is derived from an EMBL/GenBank/DDBJ whole genome shotgun (WGS) entry which is preliminary data.</text>
</comment>
<dbReference type="PANTHER" id="PTHR10825">
    <property type="entry name" value="RING FINGER DOMAIN-CONTAINING, POLYCOMB GROUP COMPONENT"/>
    <property type="match status" value="1"/>
</dbReference>
<dbReference type="SUPFAM" id="SSF49464">
    <property type="entry name" value="Carboxypeptidase regulatory domain-like"/>
    <property type="match status" value="1"/>
</dbReference>
<feature type="compositionally biased region" description="Polar residues" evidence="1">
    <location>
        <begin position="308"/>
        <end position="325"/>
    </location>
</feature>
<dbReference type="GO" id="GO:0000122">
    <property type="term" value="P:negative regulation of transcription by RNA polymerase II"/>
    <property type="evidence" value="ECO:0007669"/>
    <property type="project" value="TreeGrafter"/>
</dbReference>
<dbReference type="Proteomes" id="UP000197270">
    <property type="component" value="Unassembled WGS sequence"/>
</dbReference>
<organism evidence="3 4">
    <name type="scientific">Escherichia coli</name>
    <dbReference type="NCBI Taxonomy" id="562"/>
    <lineage>
        <taxon>Bacteria</taxon>
        <taxon>Pseudomonadati</taxon>
        <taxon>Pseudomonadota</taxon>
        <taxon>Gammaproteobacteria</taxon>
        <taxon>Enterobacterales</taxon>
        <taxon>Enterobacteriaceae</taxon>
        <taxon>Escherichia</taxon>
    </lineage>
</organism>
<feature type="region of interest" description="Disordered" evidence="1">
    <location>
        <begin position="131"/>
        <end position="154"/>
    </location>
</feature>
<dbReference type="PROSITE" id="PS51688">
    <property type="entry name" value="ICA"/>
    <property type="match status" value="1"/>
</dbReference>
<protein>
    <submittedName>
        <fullName evidence="3">Peptidase S74</fullName>
    </submittedName>
</protein>
<sequence>MAVKISGVLKDGAGKPVQNCTIQLKAKRNSTTVVANTVASENPDEAGRYSMDVEYGQYSVILLVEGFPPSHAGTITVYEDSQPGTLNDFLGAMTEDDVRPEALRRFELMVEEVACNASAVAQNTAAAKKSASDASTSAREAATHATDAAGSARAASTSAGQAASSAQSASSSAGTASAKATEASKSAAAAESSKSAAATSAGAAKTSETNAAASQKSAATSASTATTKASEAATSARDASASKVAAKSSETSAASSAGSAASSATAAGNSAKAAKTSETNADNSAQAAADSQTASANSATAAKKSETNAKNSESAAKVSETNAKASENKAKEYLDKVGGLVSPMTQYDWPVVTASESLYIKIAKLSDPGTSRSHVTLMVTNAGNYGSPYGNIDFIEISARGLPSLLSADNVSRHLSIRRLGSTGLTDNNQMRYGLVKGDGFIEVWAFQGAFINDAKVAVLAQTTLNTELYIPDGFVKQTAAPSGYIEGNVVRIYDQVNKPTKADLGLSNAMLTGAFGLGGSGISTNGKMSDVEILKALRDKGGHFWRGDKPPGSTATIYSHGSGIFSRCGDTWSAINIDYSTAKIKIYAGNDARLNNGTFSVNELYGSANKPSKSDVGLGNVTNDAQVKKTGDTMTGDLTIKKGTPSVFLRADSGVTALRFYTGDNTERGIIYAGPNTDSLGEVRIRAKTAGGTSGGDLVVRHDGRVEVRDLTVAYKIKSRTIEIANTDTDSSATTLSIYGVQHTPLVLTRSGSSENVSIGFKLDNMNPKYLGIDTNGDLAFGESPDQKQNSKLITQAKLDKGLTIGGQLAFKGTTAFSAVATFSAGIAGAIEPENIDGQTVNLNNLTIIKSDAGAVKYYICPSSAGGANITNKPDGVTGNFLLRVESTRKVRDSDYANMQTLINSDTKRIYVRFVVNGNWTAWSQVVVSGWNQDVTVRSLTSTTPSKLGGGRIDVLGSTSDYGSMNCTVRGVDSTGTNSAWSVGTSESTGKMLFLKNHRSSAQVLLNGDDGAVQLLSGTVNGATAQALTINKDEVNSTADLVIRKQTGTGNRFALLNSGNSELPVSIRVWGSSTRQNVFEVGTSAAYLFYAQKTTDGQNLTVNGSVNCTTLNQSSDRRLKENIEIIDNATDAIRKINGYTYTLKENGAHCAGVIAQEVEEAIPEAVGSFIHYGEELQGPTVDGNELREETRYLNVDYAAVTGLLVQVARETDDRVTALEEENTTLRQNLATAGTRITTLENQVSELVALVRQLTGSEH</sequence>
<evidence type="ECO:0000256" key="1">
    <source>
        <dbReference type="SAM" id="MobiDB-lite"/>
    </source>
</evidence>
<gene>
    <name evidence="3" type="ORF">CCS08_24790</name>
</gene>
<dbReference type="PANTHER" id="PTHR10825:SF29">
    <property type="entry name" value="POLYCOMB GROUP RING FINGER PROTEIN 1"/>
    <property type="match status" value="1"/>
</dbReference>
<dbReference type="InterPro" id="IPR013609">
    <property type="entry name" value="Stf-like_N"/>
</dbReference>
<feature type="domain" description="Peptidase S74" evidence="2">
    <location>
        <begin position="1116"/>
        <end position="1223"/>
    </location>
</feature>
<dbReference type="AlphaFoldDB" id="A0AAX0PHR7"/>
<dbReference type="Pfam" id="PF13884">
    <property type="entry name" value="Peptidase_S74"/>
    <property type="match status" value="1"/>
</dbReference>
<feature type="region of interest" description="Disordered" evidence="1">
    <location>
        <begin position="209"/>
        <end position="241"/>
    </location>
</feature>
<dbReference type="InterPro" id="IPR008969">
    <property type="entry name" value="CarboxyPept-like_regulatory"/>
</dbReference>
<accession>A0AAX0PHR7</accession>
<proteinExistence type="predicted"/>
<evidence type="ECO:0000313" key="4">
    <source>
        <dbReference type="Proteomes" id="UP000197270"/>
    </source>
</evidence>
<reference evidence="3 4" key="1">
    <citation type="submission" date="2017-05" db="EMBL/GenBank/DDBJ databases">
        <title>Sequencing of Escherichia coli that cause persistent and transient Mastitis.</title>
        <authorList>
            <person name="Thacker T.C."/>
            <person name="Lippolis J.D."/>
            <person name="Brunelle B.W."/>
            <person name="Casey T.A."/>
            <person name="Reinhardt T.A."/>
            <person name="Sacco R.E."/>
            <person name="Holman D.B."/>
        </authorList>
    </citation>
    <scope>NUCLEOTIDE SEQUENCE [LARGE SCALE GENOMIC DNA]</scope>
    <source>
        <strain evidence="3 4">ECA-B</strain>
    </source>
</reference>